<keyword evidence="3" id="KW-1185">Reference proteome</keyword>
<dbReference type="Proteomes" id="UP001595648">
    <property type="component" value="Unassembled WGS sequence"/>
</dbReference>
<evidence type="ECO:0000256" key="1">
    <source>
        <dbReference type="SAM" id="Phobius"/>
    </source>
</evidence>
<dbReference type="EMBL" id="JBHRVD010000001">
    <property type="protein sequence ID" value="MFC3326195.1"/>
    <property type="molecule type" value="Genomic_DNA"/>
</dbReference>
<protein>
    <recommendedName>
        <fullName evidence="4">ABC transporter permease</fullName>
    </recommendedName>
</protein>
<keyword evidence="1" id="KW-0812">Transmembrane</keyword>
<sequence>MNTFFEVHTSRLLKAWREWAPFLSICLAALLGCIWTVYLPIVGLRYLLGY</sequence>
<keyword evidence="1" id="KW-0472">Membrane</keyword>
<comment type="caution">
    <text evidence="2">The sequence shown here is derived from an EMBL/GenBank/DDBJ whole genome shotgun (WGS) entry which is preliminary data.</text>
</comment>
<dbReference type="RefSeq" id="WP_378984848.1">
    <property type="nucleotide sequence ID" value="NZ_JBHRVD010000001.1"/>
</dbReference>
<organism evidence="2 3">
    <name type="scientific">Mesorhizobium cantuariense</name>
    <dbReference type="NCBI Taxonomy" id="1300275"/>
    <lineage>
        <taxon>Bacteria</taxon>
        <taxon>Pseudomonadati</taxon>
        <taxon>Pseudomonadota</taxon>
        <taxon>Alphaproteobacteria</taxon>
        <taxon>Hyphomicrobiales</taxon>
        <taxon>Phyllobacteriaceae</taxon>
        <taxon>Mesorhizobium</taxon>
    </lineage>
</organism>
<name>A0ABV7MX13_9HYPH</name>
<proteinExistence type="predicted"/>
<feature type="transmembrane region" description="Helical" evidence="1">
    <location>
        <begin position="20"/>
        <end position="48"/>
    </location>
</feature>
<keyword evidence="1" id="KW-1133">Transmembrane helix</keyword>
<evidence type="ECO:0000313" key="3">
    <source>
        <dbReference type="Proteomes" id="UP001595648"/>
    </source>
</evidence>
<evidence type="ECO:0000313" key="2">
    <source>
        <dbReference type="EMBL" id="MFC3326195.1"/>
    </source>
</evidence>
<reference evidence="3" key="1">
    <citation type="journal article" date="2019" name="Int. J. Syst. Evol. Microbiol.">
        <title>The Global Catalogue of Microorganisms (GCM) 10K type strain sequencing project: providing services to taxonomists for standard genome sequencing and annotation.</title>
        <authorList>
            <consortium name="The Broad Institute Genomics Platform"/>
            <consortium name="The Broad Institute Genome Sequencing Center for Infectious Disease"/>
            <person name="Wu L."/>
            <person name="Ma J."/>
        </authorList>
    </citation>
    <scope>NUCLEOTIDE SEQUENCE [LARGE SCALE GENOMIC DNA]</scope>
    <source>
        <strain evidence="3">ICMP 19515</strain>
    </source>
</reference>
<gene>
    <name evidence="2" type="ORF">ACFOJ9_31260</name>
</gene>
<evidence type="ECO:0008006" key="4">
    <source>
        <dbReference type="Google" id="ProtNLM"/>
    </source>
</evidence>
<accession>A0ABV7MX13</accession>